<dbReference type="EMBL" id="AP025292">
    <property type="protein sequence ID" value="BDC97813.1"/>
    <property type="molecule type" value="Genomic_DNA"/>
</dbReference>
<gene>
    <name evidence="1" type="ORF">PEPS_00940</name>
</gene>
<protein>
    <submittedName>
        <fullName evidence="1">Uncharacterized protein</fullName>
    </submittedName>
</protein>
<dbReference type="Proteomes" id="UP001354989">
    <property type="component" value="Chromosome"/>
</dbReference>
<reference evidence="1 2" key="1">
    <citation type="submission" date="2021-12" db="EMBL/GenBank/DDBJ databases">
        <title>Genome sequencing of bacteria with rrn-lacking chromosome and rrn-plasmid.</title>
        <authorList>
            <person name="Anda M."/>
            <person name="Iwasaki W."/>
        </authorList>
    </citation>
    <scope>NUCLEOTIDE SEQUENCE [LARGE SCALE GENOMIC DNA]</scope>
    <source>
        <strain evidence="1 2">NBRC 101262</strain>
    </source>
</reference>
<organism evidence="1 2">
    <name type="scientific">Persicobacter psychrovividus</name>
    <dbReference type="NCBI Taxonomy" id="387638"/>
    <lineage>
        <taxon>Bacteria</taxon>
        <taxon>Pseudomonadati</taxon>
        <taxon>Bacteroidota</taxon>
        <taxon>Cytophagia</taxon>
        <taxon>Cytophagales</taxon>
        <taxon>Persicobacteraceae</taxon>
        <taxon>Persicobacter</taxon>
    </lineage>
</organism>
<accession>A0ABN6L429</accession>
<name>A0ABN6L429_9BACT</name>
<evidence type="ECO:0000313" key="1">
    <source>
        <dbReference type="EMBL" id="BDC97813.1"/>
    </source>
</evidence>
<proteinExistence type="predicted"/>
<keyword evidence="2" id="KW-1185">Reference proteome</keyword>
<evidence type="ECO:0000313" key="2">
    <source>
        <dbReference type="Proteomes" id="UP001354989"/>
    </source>
</evidence>
<sequence length="31" mass="3617">MKKHQTEFEILDEKAILKELDSLVLHPLNLA</sequence>